<protein>
    <submittedName>
        <fullName evidence="1">Uncharacterized protein</fullName>
    </submittedName>
</protein>
<dbReference type="EMBL" id="JAHQCR010000004">
    <property type="protein sequence ID" value="MBU9719866.1"/>
    <property type="molecule type" value="Genomic_DNA"/>
</dbReference>
<evidence type="ECO:0000313" key="2">
    <source>
        <dbReference type="Proteomes" id="UP000790580"/>
    </source>
</evidence>
<evidence type="ECO:0000313" key="1">
    <source>
        <dbReference type="EMBL" id="MBU9719866.1"/>
    </source>
</evidence>
<reference evidence="1 2" key="1">
    <citation type="submission" date="2021-06" db="EMBL/GenBank/DDBJ databases">
        <title>Bacillus sp. RD4P76, an endophyte from a halophyte.</title>
        <authorList>
            <person name="Sun J.-Q."/>
        </authorList>
    </citation>
    <scope>NUCLEOTIDE SEQUENCE [LARGE SCALE GENOMIC DNA]</scope>
    <source>
        <strain evidence="1 2">JCM 17098</strain>
    </source>
</reference>
<accession>A0ABS6JP46</accession>
<dbReference type="RefSeq" id="WP_088074251.1">
    <property type="nucleotide sequence ID" value="NZ_JAHQCR010000004.1"/>
</dbReference>
<dbReference type="Proteomes" id="UP000790580">
    <property type="component" value="Unassembled WGS sequence"/>
</dbReference>
<comment type="caution">
    <text evidence="1">The sequence shown here is derived from an EMBL/GenBank/DDBJ whole genome shotgun (WGS) entry which is preliminary data.</text>
</comment>
<keyword evidence="2" id="KW-1185">Reference proteome</keyword>
<organism evidence="1 2">
    <name type="scientific">Evansella alkalicola</name>
    <dbReference type="NCBI Taxonomy" id="745819"/>
    <lineage>
        <taxon>Bacteria</taxon>
        <taxon>Bacillati</taxon>
        <taxon>Bacillota</taxon>
        <taxon>Bacilli</taxon>
        <taxon>Bacillales</taxon>
        <taxon>Bacillaceae</taxon>
        <taxon>Evansella</taxon>
    </lineage>
</organism>
<proteinExistence type="predicted"/>
<name>A0ABS6JP46_9BACI</name>
<sequence length="104" mass="12163">MNDLQIFIEYKISADMVHEYENHMQKVLDELRAFGAADVEWFEAADQENLYVEMFLLPTMESYELIKGKRRDGADPVFGQLDKYIVGGLQKLHCWAFVQRGSNR</sequence>
<gene>
    <name evidence="1" type="ORF">KS407_00250</name>
</gene>